<proteinExistence type="predicted"/>
<evidence type="ECO:0000256" key="2">
    <source>
        <dbReference type="ARBA" id="ARBA00022630"/>
    </source>
</evidence>
<dbReference type="Pfam" id="PF07992">
    <property type="entry name" value="Pyr_redox_2"/>
    <property type="match status" value="1"/>
</dbReference>
<protein>
    <submittedName>
        <fullName evidence="5">NAD(P)/FAD-dependent oxidoreductase</fullName>
    </submittedName>
</protein>
<keyword evidence="2" id="KW-0285">Flavoprotein</keyword>
<dbReference type="GO" id="GO:0016491">
    <property type="term" value="F:oxidoreductase activity"/>
    <property type="evidence" value="ECO:0007669"/>
    <property type="project" value="InterPro"/>
</dbReference>
<sequence>MKKYVIIGNGVAAAGCIEGIRTQDTASEITVISEENHPVYCRPLISYCLEGKTTIEKMNYREKDYYLNNGCNVLYGKQAIKIDDKHKLVITNSGDEIPYDELCIATGSSPFVPPFPGLETVDKKFSFMTIDDMQALEHAINKNTRVFIVGAGLIGLKCAEGLADRVSEITVCDLADRILSSILDEECAALMQKHLEKHGIKFLLGDSVATFDKNTAKMNSGTDVAFDVLVLAVGVRANTALLKEIGGEVNRGILINDKMQTSIAHIYAAGDCTEGDDISSGQKKVLAILPNAYIQGKCAGINMAGGEAVFDNAIPMNSIGFFGLHAMTAGSYPTKQDGGEVYEEKGDSFIKRLYMKDGFLAGYILIGKVDRAGIYTSLIREKMPLTDIDAAMLKKSPSLAIFLPETRRKKLGGVL</sequence>
<comment type="caution">
    <text evidence="5">The sequence shown here is derived from an EMBL/GenBank/DDBJ whole genome shotgun (WGS) entry which is preliminary data.</text>
</comment>
<dbReference type="InterPro" id="IPR023753">
    <property type="entry name" value="FAD/NAD-binding_dom"/>
</dbReference>
<reference evidence="5" key="1">
    <citation type="submission" date="2020-10" db="EMBL/GenBank/DDBJ databases">
        <title>ChiBAC.</title>
        <authorList>
            <person name="Zenner C."/>
            <person name="Hitch T.C.A."/>
            <person name="Clavel T."/>
        </authorList>
    </citation>
    <scope>NUCLEOTIDE SEQUENCE</scope>
    <source>
        <strain evidence="5">DSM 107454</strain>
    </source>
</reference>
<evidence type="ECO:0000256" key="3">
    <source>
        <dbReference type="ARBA" id="ARBA00022827"/>
    </source>
</evidence>
<keyword evidence="3" id="KW-0274">FAD</keyword>
<dbReference type="InterPro" id="IPR036188">
    <property type="entry name" value="FAD/NAD-bd_sf"/>
</dbReference>
<keyword evidence="6" id="KW-1185">Reference proteome</keyword>
<dbReference type="InterPro" id="IPR016156">
    <property type="entry name" value="FAD/NAD-linked_Rdtase_dimer_sf"/>
</dbReference>
<dbReference type="Gene3D" id="3.30.390.30">
    <property type="match status" value="1"/>
</dbReference>
<evidence type="ECO:0000313" key="6">
    <source>
        <dbReference type="Proteomes" id="UP000806542"/>
    </source>
</evidence>
<dbReference type="Proteomes" id="UP000806542">
    <property type="component" value="Unassembled WGS sequence"/>
</dbReference>
<comment type="cofactor">
    <cofactor evidence="1">
        <name>FAD</name>
        <dbReference type="ChEBI" id="CHEBI:57692"/>
    </cofactor>
</comment>
<dbReference type="InterPro" id="IPR050260">
    <property type="entry name" value="FAD-bd_OxRdtase"/>
</dbReference>
<dbReference type="PANTHER" id="PTHR43429:SF3">
    <property type="entry name" value="NITRITE REDUCTASE [NAD(P)H]"/>
    <property type="match status" value="1"/>
</dbReference>
<evidence type="ECO:0000256" key="1">
    <source>
        <dbReference type="ARBA" id="ARBA00001974"/>
    </source>
</evidence>
<dbReference type="PANTHER" id="PTHR43429">
    <property type="entry name" value="PYRIDINE NUCLEOTIDE-DISULFIDE OXIDOREDUCTASE DOMAIN-CONTAINING"/>
    <property type="match status" value="1"/>
</dbReference>
<feature type="domain" description="FAD/NAD(P)-binding" evidence="4">
    <location>
        <begin position="3"/>
        <end position="295"/>
    </location>
</feature>
<dbReference type="PRINTS" id="PR00368">
    <property type="entry name" value="FADPNR"/>
</dbReference>
<evidence type="ECO:0000259" key="4">
    <source>
        <dbReference type="Pfam" id="PF07992"/>
    </source>
</evidence>
<dbReference type="EMBL" id="JADCKB010000001">
    <property type="protein sequence ID" value="MBE5038976.1"/>
    <property type="molecule type" value="Genomic_DNA"/>
</dbReference>
<gene>
    <name evidence="5" type="ORF">INF28_00650</name>
</gene>
<organism evidence="5 6">
    <name type="scientific">Ructibacterium gallinarum</name>
    <dbReference type="NCBI Taxonomy" id="2779355"/>
    <lineage>
        <taxon>Bacteria</taxon>
        <taxon>Bacillati</taxon>
        <taxon>Bacillota</taxon>
        <taxon>Clostridia</taxon>
        <taxon>Eubacteriales</taxon>
        <taxon>Oscillospiraceae</taxon>
        <taxon>Ructibacterium</taxon>
    </lineage>
</organism>
<dbReference type="PROSITE" id="PS51257">
    <property type="entry name" value="PROKAR_LIPOPROTEIN"/>
    <property type="match status" value="1"/>
</dbReference>
<dbReference type="Gene3D" id="3.50.50.60">
    <property type="entry name" value="FAD/NAD(P)-binding domain"/>
    <property type="match status" value="2"/>
</dbReference>
<dbReference type="RefSeq" id="WP_226391530.1">
    <property type="nucleotide sequence ID" value="NZ_JADCKB010000001.1"/>
</dbReference>
<dbReference type="SUPFAM" id="SSF51905">
    <property type="entry name" value="FAD/NAD(P)-binding domain"/>
    <property type="match status" value="2"/>
</dbReference>
<dbReference type="AlphaFoldDB" id="A0A9D5LYU7"/>
<dbReference type="PRINTS" id="PR00411">
    <property type="entry name" value="PNDRDTASEI"/>
</dbReference>
<evidence type="ECO:0000313" key="5">
    <source>
        <dbReference type="EMBL" id="MBE5038976.1"/>
    </source>
</evidence>
<name>A0A9D5LYU7_9FIRM</name>
<accession>A0A9D5LYU7</accession>